<evidence type="ECO:0000313" key="1">
    <source>
        <dbReference type="EMBL" id="AWY05421.1"/>
    </source>
</evidence>
<evidence type="ECO:0000313" key="2">
    <source>
        <dbReference type="Proteomes" id="UP000251466"/>
    </source>
</evidence>
<accession>A0A2Z4Q5X8</accession>
<dbReference type="Proteomes" id="UP000251466">
    <property type="component" value="Segment"/>
</dbReference>
<dbReference type="RefSeq" id="YP_009802841.1">
    <property type="nucleotide sequence ID" value="NC_047988.1"/>
</dbReference>
<protein>
    <submittedName>
        <fullName evidence="1">Uncharacterized protein</fullName>
    </submittedName>
</protein>
<dbReference type="GeneID" id="54993394"/>
<organism evidence="1 2">
    <name type="scientific">Microbacterium phage Metamorphoo</name>
    <dbReference type="NCBI Taxonomy" id="2201437"/>
    <lineage>
        <taxon>Viruses</taxon>
        <taxon>Duplodnaviria</taxon>
        <taxon>Heunggongvirae</taxon>
        <taxon>Uroviricota</taxon>
        <taxon>Caudoviricetes</taxon>
        <taxon>Hodgkinviridae</taxon>
        <taxon>Metamorphoovirus</taxon>
        <taxon>Metamorphoovirus metamorphoo</taxon>
    </lineage>
</organism>
<gene>
    <name evidence="1" type="primary">71</name>
    <name evidence="1" type="ORF">SEA_METAMORPHOO_71</name>
</gene>
<reference evidence="1 2" key="1">
    <citation type="submission" date="2018-04" db="EMBL/GenBank/DDBJ databases">
        <authorList>
            <person name="Harrington T."/>
            <person name="Washburn E."/>
            <person name="Bricker J."/>
            <person name="McKinney A."/>
            <person name="Betsko A.J."/>
            <person name="Garlena R.A."/>
            <person name="Russell D.A."/>
            <person name="Pope W.A."/>
            <person name="Jacobs-Sera D."/>
            <person name="Hatfull G.F."/>
        </authorList>
    </citation>
    <scope>NUCLEOTIDE SEQUENCE [LARGE SCALE GENOMIC DNA]</scope>
</reference>
<keyword evidence="2" id="KW-1185">Reference proteome</keyword>
<name>A0A2Z4Q5X8_9CAUD</name>
<dbReference type="EMBL" id="MH271304">
    <property type="protein sequence ID" value="AWY05421.1"/>
    <property type="molecule type" value="Genomic_DNA"/>
</dbReference>
<sequence length="80" mass="8624">MPEPVPSASDLVRMGPEYAEAAGWVKKNKSSAAEPTGIRIHPKGHALLGDIMRRNAAEAVANGEGDWYPEPPHRRPKGTP</sequence>
<dbReference type="KEGG" id="vg:54993394"/>
<proteinExistence type="predicted"/>